<dbReference type="EMBL" id="PCRF01000135">
    <property type="protein sequence ID" value="PIP16349.1"/>
    <property type="molecule type" value="Genomic_DNA"/>
</dbReference>
<evidence type="ECO:0000313" key="5">
    <source>
        <dbReference type="Proteomes" id="UP000230392"/>
    </source>
</evidence>
<dbReference type="GO" id="GO:0009313">
    <property type="term" value="P:oligosaccharide catabolic process"/>
    <property type="evidence" value="ECO:0007669"/>
    <property type="project" value="TreeGrafter"/>
</dbReference>
<dbReference type="SUPFAM" id="SSF88713">
    <property type="entry name" value="Glycoside hydrolase/deacetylase"/>
    <property type="match status" value="1"/>
</dbReference>
<dbReference type="PANTHER" id="PTHR46017:SF2">
    <property type="entry name" value="MANNOSYLGLYCERATE HYDROLASE"/>
    <property type="match status" value="1"/>
</dbReference>
<proteinExistence type="predicted"/>
<gene>
    <name evidence="4" type="ORF">COX46_02775</name>
</gene>
<dbReference type="InterPro" id="IPR027291">
    <property type="entry name" value="Glyco_hydro_38_N_sf"/>
</dbReference>
<keyword evidence="2" id="KW-0326">Glycosidase</keyword>
<organism evidence="4 5">
    <name type="scientific">bacterium (Candidatus Ratteibacteria) CG23_combo_of_CG06-09_8_20_14_all_48_7</name>
    <dbReference type="NCBI Taxonomy" id="2014292"/>
    <lineage>
        <taxon>Bacteria</taxon>
        <taxon>Candidatus Ratteibacteria</taxon>
    </lineage>
</organism>
<dbReference type="GO" id="GO:0006013">
    <property type="term" value="P:mannose metabolic process"/>
    <property type="evidence" value="ECO:0007669"/>
    <property type="project" value="InterPro"/>
</dbReference>
<evidence type="ECO:0000313" key="4">
    <source>
        <dbReference type="EMBL" id="PIP16349.1"/>
    </source>
</evidence>
<accession>A0A2G9YAU0</accession>
<feature type="domain" description="Glycoside hydrolase family 38 central" evidence="3">
    <location>
        <begin position="199"/>
        <end position="273"/>
    </location>
</feature>
<dbReference type="Proteomes" id="UP000230392">
    <property type="component" value="Unassembled WGS sequence"/>
</dbReference>
<dbReference type="Gene3D" id="3.20.110.10">
    <property type="entry name" value="Glycoside hydrolase 38, N terminal domain"/>
    <property type="match status" value="1"/>
</dbReference>
<comment type="caution">
    <text evidence="4">The sequence shown here is derived from an EMBL/GenBank/DDBJ whole genome shotgun (WGS) entry which is preliminary data.</text>
</comment>
<dbReference type="InterPro" id="IPR015341">
    <property type="entry name" value="Glyco_hydro_38_cen"/>
</dbReference>
<dbReference type="SMART" id="SM00872">
    <property type="entry name" value="Alpha-mann_mid"/>
    <property type="match status" value="1"/>
</dbReference>
<dbReference type="InterPro" id="IPR028995">
    <property type="entry name" value="Glyco_hydro_57/38_cen_sf"/>
</dbReference>
<reference evidence="4 5" key="1">
    <citation type="submission" date="2017-09" db="EMBL/GenBank/DDBJ databases">
        <title>Depth-based differentiation of microbial function through sediment-hosted aquifers and enrichment of novel symbionts in the deep terrestrial subsurface.</title>
        <authorList>
            <person name="Probst A.J."/>
            <person name="Ladd B."/>
            <person name="Jarett J.K."/>
            <person name="Geller-Mcgrath D.E."/>
            <person name="Sieber C.M."/>
            <person name="Emerson J.B."/>
            <person name="Anantharaman K."/>
            <person name="Thomas B.C."/>
            <person name="Malmstrom R."/>
            <person name="Stieglmeier M."/>
            <person name="Klingl A."/>
            <person name="Woyke T."/>
            <person name="Ryan C.M."/>
            <person name="Banfield J.F."/>
        </authorList>
    </citation>
    <scope>NUCLEOTIDE SEQUENCE [LARGE SCALE GENOMIC DNA]</scope>
    <source>
        <strain evidence="4">CG23_combo_of_CG06-09_8_20_14_all_48_7</strain>
    </source>
</reference>
<name>A0A2G9YAU0_9BACT</name>
<sequence>MPDVNMPGGESFVRQILYGKGYFRRKLGISVTTAWQLDTFGHHAQIPQLLKLAGYTSFWFFRGVSGWSVPSEFLWEGLDGSRIPAFRLPHGYANVYGSPNSLPEFASFIKEKFNALTPFAQGPARVGLAGADVCEPEEHVPRMVAEFNQQKDAPFHLQLAVPSDFEVVVADYSDSPKTGVVAQRSDRPVIRGELNPIFQGTYSSRIELKQRTRELERLLTTAEKMGVLLHWLEIPVDDNILWRAWEPMLFNQAHDLMSGVMTDDVYKDTIHGYDFSKRIAGDELQARLEAVSNRIDTQGDGIPL</sequence>
<dbReference type="InterPro" id="IPR000602">
    <property type="entry name" value="Glyco_hydro_38_N"/>
</dbReference>
<protein>
    <recommendedName>
        <fullName evidence="3">Glycoside hydrolase family 38 central domain-containing protein</fullName>
    </recommendedName>
</protein>
<dbReference type="Pfam" id="PF09261">
    <property type="entry name" value="Alpha-mann_mid"/>
    <property type="match status" value="1"/>
</dbReference>
<dbReference type="AlphaFoldDB" id="A0A2G9YAU0"/>
<evidence type="ECO:0000259" key="3">
    <source>
        <dbReference type="SMART" id="SM00872"/>
    </source>
</evidence>
<evidence type="ECO:0000256" key="1">
    <source>
        <dbReference type="ARBA" id="ARBA00022801"/>
    </source>
</evidence>
<dbReference type="Gene3D" id="1.20.1270.50">
    <property type="entry name" value="Glycoside hydrolase family 38, central domain"/>
    <property type="match status" value="1"/>
</dbReference>
<dbReference type="InterPro" id="IPR037094">
    <property type="entry name" value="Glyco_hydro_38_cen_sf"/>
</dbReference>
<dbReference type="Pfam" id="PF01074">
    <property type="entry name" value="Glyco_hydro_38N"/>
    <property type="match status" value="1"/>
</dbReference>
<keyword evidence="1" id="KW-0378">Hydrolase</keyword>
<dbReference type="GO" id="GO:0004559">
    <property type="term" value="F:alpha-mannosidase activity"/>
    <property type="evidence" value="ECO:0007669"/>
    <property type="project" value="InterPro"/>
</dbReference>
<feature type="non-terminal residue" evidence="4">
    <location>
        <position position="304"/>
    </location>
</feature>
<dbReference type="InterPro" id="IPR011330">
    <property type="entry name" value="Glyco_hydro/deAcase_b/a-brl"/>
</dbReference>
<dbReference type="SUPFAM" id="SSF88688">
    <property type="entry name" value="Families 57/38 glycoside transferase middle domain"/>
    <property type="match status" value="1"/>
</dbReference>
<dbReference type="PANTHER" id="PTHR46017">
    <property type="entry name" value="ALPHA-MANNOSIDASE 2C1"/>
    <property type="match status" value="1"/>
</dbReference>
<evidence type="ECO:0000256" key="2">
    <source>
        <dbReference type="ARBA" id="ARBA00023295"/>
    </source>
</evidence>